<organism evidence="9 10">
    <name type="scientific">Methanoculleus palmolei</name>
    <dbReference type="NCBI Taxonomy" id="72612"/>
    <lineage>
        <taxon>Archaea</taxon>
        <taxon>Methanobacteriati</taxon>
        <taxon>Methanobacteriota</taxon>
        <taxon>Stenosarchaea group</taxon>
        <taxon>Methanomicrobia</taxon>
        <taxon>Methanomicrobiales</taxon>
        <taxon>Methanomicrobiaceae</taxon>
        <taxon>Methanoculleus</taxon>
    </lineage>
</organism>
<feature type="transmembrane region" description="Helical" evidence="5">
    <location>
        <begin position="20"/>
        <end position="40"/>
    </location>
</feature>
<dbReference type="PROSITE" id="PS50112">
    <property type="entry name" value="PAS"/>
    <property type="match status" value="1"/>
</dbReference>
<dbReference type="Pfam" id="PF02518">
    <property type="entry name" value="HATPase_c"/>
    <property type="match status" value="1"/>
</dbReference>
<dbReference type="PRINTS" id="PR00344">
    <property type="entry name" value="BCTRLSENSOR"/>
</dbReference>
<keyword evidence="5" id="KW-0812">Transmembrane</keyword>
<keyword evidence="5" id="KW-1133">Transmembrane helix</keyword>
<dbReference type="Proteomes" id="UP001626603">
    <property type="component" value="Chromosome"/>
</dbReference>
<keyword evidence="10" id="KW-1185">Reference proteome</keyword>
<evidence type="ECO:0000259" key="7">
    <source>
        <dbReference type="PROSITE" id="PS50112"/>
    </source>
</evidence>
<dbReference type="InterPro" id="IPR005467">
    <property type="entry name" value="His_kinase_dom"/>
</dbReference>
<dbReference type="SMART" id="SM00065">
    <property type="entry name" value="GAF"/>
    <property type="match status" value="1"/>
</dbReference>
<protein>
    <recommendedName>
        <fullName evidence="2">histidine kinase</fullName>
        <ecNumber evidence="2">2.7.13.3</ecNumber>
    </recommendedName>
</protein>
<dbReference type="PROSITE" id="PS50109">
    <property type="entry name" value="HIS_KIN"/>
    <property type="match status" value="1"/>
</dbReference>
<dbReference type="CDD" id="cd00075">
    <property type="entry name" value="HATPase"/>
    <property type="match status" value="1"/>
</dbReference>
<evidence type="ECO:0000313" key="9">
    <source>
        <dbReference type="EMBL" id="WOX55033.1"/>
    </source>
</evidence>
<name>A0ABD8A7N0_9EURY</name>
<dbReference type="InterPro" id="IPR013656">
    <property type="entry name" value="PAS_4"/>
</dbReference>
<feature type="transmembrane region" description="Helical" evidence="5">
    <location>
        <begin position="69"/>
        <end position="90"/>
    </location>
</feature>
<dbReference type="GO" id="GO:0004673">
    <property type="term" value="F:protein histidine kinase activity"/>
    <property type="evidence" value="ECO:0007669"/>
    <property type="project" value="UniProtKB-EC"/>
</dbReference>
<dbReference type="InterPro" id="IPR036890">
    <property type="entry name" value="HATPase_C_sf"/>
</dbReference>
<comment type="catalytic activity">
    <reaction evidence="1">
        <text>ATP + protein L-histidine = ADP + protein N-phospho-L-histidine.</text>
        <dbReference type="EC" id="2.7.13.3"/>
    </reaction>
</comment>
<dbReference type="InterPro" id="IPR003018">
    <property type="entry name" value="GAF"/>
</dbReference>
<dbReference type="SMART" id="SM00387">
    <property type="entry name" value="HATPase_c"/>
    <property type="match status" value="1"/>
</dbReference>
<dbReference type="SUPFAM" id="SSF55781">
    <property type="entry name" value="GAF domain-like"/>
    <property type="match status" value="1"/>
</dbReference>
<dbReference type="InterPro" id="IPR000700">
    <property type="entry name" value="PAS-assoc_C"/>
</dbReference>
<dbReference type="CDD" id="cd00130">
    <property type="entry name" value="PAS"/>
    <property type="match status" value="1"/>
</dbReference>
<dbReference type="PANTHER" id="PTHR43047">
    <property type="entry name" value="TWO-COMPONENT HISTIDINE PROTEIN KINASE"/>
    <property type="match status" value="1"/>
</dbReference>
<keyword evidence="5" id="KW-0472">Membrane</keyword>
<evidence type="ECO:0000259" key="8">
    <source>
        <dbReference type="PROSITE" id="PS50113"/>
    </source>
</evidence>
<dbReference type="Pfam" id="PF13188">
    <property type="entry name" value="PAS_8"/>
    <property type="match status" value="1"/>
</dbReference>
<sequence length="764" mass="82327">MDAGRPDHLPGSTFAREHLLSWIIAASALFAFGTTGYSLFAGLPVVVSHFFYIPIVLAAYLYPDRGVAFAGMLAAGYLAGVLLFTTGGWYEVASALLRAGVFLVVAAVVSHLSGRLQTRERRYRGVFETSGAGVFIFSPVTGKIEEMNRGCAGMLGYPDGDAPPLEVSEVWPGYPGSAGALERAGIEGLDCSLVRRDGTSCPVILSANLLPGRQTGCAVVVGTTEQKRLENRLRRSEATYRVILDTVDVGIVLTDPGRQVVEANKAAIGLFGGAGREDLIGRSPLDLVAARYREAARIYLERALRGEMPAPGECMLCRLDGSEWPAEVSATYLARDGDAPERQILVIRNITERRQAEEAMREENRRLSIVNEVIAVATASRRLDDLLQASLAKIIALLGFDHGAVYLMRPGSDTAVLRVLEGEGRILPAVVRRDDPFYRDLVLAGDVRCIEDIRARHPGSLVKVLVAVPIPGDDGPVGWFAVGSRTRETVPESERRILLAIGEELGSAVVMGMLQEDLEGALASANRYLDEANAATGEVNLYVDILTHDINNANTAAMGYLQMFLESAADESGVLAAKKSLAAIYQSNDIIRNVSTIRKIKAGSVELRPVQLGPVLREIRNYYSDTCITCEGADATVLADDLLPEIFVNLIGNAVKFGGPEVEVTVSVKEDGGMVSVTVADTGPGIPDDLKPRLFGRYQRGETKKGGKGLGLYIVRTLTERYGGSVRAGDRIFGRPEKGAAVTFTLRRRLSEAGDKRAEYLSSP</sequence>
<feature type="domain" description="PAS" evidence="7">
    <location>
        <begin position="236"/>
        <end position="307"/>
    </location>
</feature>
<evidence type="ECO:0000256" key="3">
    <source>
        <dbReference type="ARBA" id="ARBA00022679"/>
    </source>
</evidence>
<dbReference type="AlphaFoldDB" id="A0ABD8A7N0"/>
<evidence type="ECO:0000259" key="6">
    <source>
        <dbReference type="PROSITE" id="PS50109"/>
    </source>
</evidence>
<evidence type="ECO:0000256" key="1">
    <source>
        <dbReference type="ARBA" id="ARBA00000085"/>
    </source>
</evidence>
<dbReference type="InterPro" id="IPR000014">
    <property type="entry name" value="PAS"/>
</dbReference>
<dbReference type="NCBIfam" id="TIGR00229">
    <property type="entry name" value="sensory_box"/>
    <property type="match status" value="1"/>
</dbReference>
<dbReference type="EMBL" id="CP137641">
    <property type="protein sequence ID" value="WOX55033.1"/>
    <property type="molecule type" value="Genomic_DNA"/>
</dbReference>
<gene>
    <name evidence="9" type="ORF">R6Y95_06035</name>
</gene>
<dbReference type="SMART" id="SM00091">
    <property type="entry name" value="PAS"/>
    <property type="match status" value="2"/>
</dbReference>
<dbReference type="Gene3D" id="3.30.450.20">
    <property type="entry name" value="PAS domain"/>
    <property type="match status" value="2"/>
</dbReference>
<reference evidence="9 10" key="1">
    <citation type="submission" date="2023-10" db="EMBL/GenBank/DDBJ databases">
        <title>The complete genome sequence of Methanoculleus palmolei DSM 4273.</title>
        <authorList>
            <person name="Lai S.-J."/>
            <person name="You Y.-T."/>
            <person name="Chen S.-C."/>
        </authorList>
    </citation>
    <scope>NUCLEOTIDE SEQUENCE [LARGE SCALE GENOMIC DNA]</scope>
    <source>
        <strain evidence="9 10">DSM 4273</strain>
    </source>
</reference>
<proteinExistence type="predicted"/>
<evidence type="ECO:0000256" key="5">
    <source>
        <dbReference type="SAM" id="Phobius"/>
    </source>
</evidence>
<dbReference type="PROSITE" id="PS50113">
    <property type="entry name" value="PAC"/>
    <property type="match status" value="1"/>
</dbReference>
<dbReference type="SUPFAM" id="SSF55785">
    <property type="entry name" value="PYP-like sensor domain (PAS domain)"/>
    <property type="match status" value="2"/>
</dbReference>
<dbReference type="InterPro" id="IPR004358">
    <property type="entry name" value="Sig_transdc_His_kin-like_C"/>
</dbReference>
<dbReference type="Gene3D" id="3.30.565.10">
    <property type="entry name" value="Histidine kinase-like ATPase, C-terminal domain"/>
    <property type="match status" value="1"/>
</dbReference>
<keyword evidence="4" id="KW-0418">Kinase</keyword>
<evidence type="ECO:0000313" key="10">
    <source>
        <dbReference type="Proteomes" id="UP001626603"/>
    </source>
</evidence>
<evidence type="ECO:0000256" key="2">
    <source>
        <dbReference type="ARBA" id="ARBA00012438"/>
    </source>
</evidence>
<keyword evidence="3" id="KW-0808">Transferase</keyword>
<feature type="domain" description="Histidine kinase" evidence="6">
    <location>
        <begin position="545"/>
        <end position="750"/>
    </location>
</feature>
<dbReference type="InterPro" id="IPR029016">
    <property type="entry name" value="GAF-like_dom_sf"/>
</dbReference>
<dbReference type="InterPro" id="IPR003594">
    <property type="entry name" value="HATPase_dom"/>
</dbReference>
<dbReference type="InterPro" id="IPR035965">
    <property type="entry name" value="PAS-like_dom_sf"/>
</dbReference>
<feature type="domain" description="PAC" evidence="8">
    <location>
        <begin position="310"/>
        <end position="362"/>
    </location>
</feature>
<feature type="transmembrane region" description="Helical" evidence="5">
    <location>
        <begin position="46"/>
        <end position="62"/>
    </location>
</feature>
<feature type="transmembrane region" description="Helical" evidence="5">
    <location>
        <begin position="96"/>
        <end position="114"/>
    </location>
</feature>
<evidence type="ECO:0000256" key="4">
    <source>
        <dbReference type="ARBA" id="ARBA00022777"/>
    </source>
</evidence>
<dbReference type="Pfam" id="PF08448">
    <property type="entry name" value="PAS_4"/>
    <property type="match status" value="1"/>
</dbReference>
<dbReference type="SUPFAM" id="SSF55874">
    <property type="entry name" value="ATPase domain of HSP90 chaperone/DNA topoisomerase II/histidine kinase"/>
    <property type="match status" value="1"/>
</dbReference>
<accession>A0ABD8A7N0</accession>
<dbReference type="Gene3D" id="3.30.450.40">
    <property type="match status" value="1"/>
</dbReference>
<dbReference type="EC" id="2.7.13.3" evidence="2"/>